<dbReference type="Gene3D" id="1.20.58.390">
    <property type="entry name" value="Neurotransmitter-gated ion-channel transmembrane domain"/>
    <property type="match status" value="1"/>
</dbReference>
<feature type="transmembrane region" description="Helical" evidence="1">
    <location>
        <begin position="414"/>
        <end position="436"/>
    </location>
</feature>
<keyword evidence="1" id="KW-0472">Membrane</keyword>
<dbReference type="PANTHER" id="PTHR18945">
    <property type="entry name" value="NEUROTRANSMITTER GATED ION CHANNEL"/>
    <property type="match status" value="1"/>
</dbReference>
<dbReference type="InterPro" id="IPR038050">
    <property type="entry name" value="Neuro_actylchol_rec"/>
</dbReference>
<reference evidence="2 3" key="1">
    <citation type="submission" date="2017-12" db="EMBL/GenBank/DDBJ databases">
        <title>Sequencing, de novo assembly and annotation of complete genome of a new Thraustochytrid species, strain FCC1311.</title>
        <authorList>
            <person name="Sedici K."/>
            <person name="Godart F."/>
            <person name="Aiese Cigliano R."/>
            <person name="Sanseverino W."/>
            <person name="Barakat M."/>
            <person name="Ortet P."/>
            <person name="Marechal E."/>
            <person name="Cagnac O."/>
            <person name="Amato A."/>
        </authorList>
    </citation>
    <scope>NUCLEOTIDE SEQUENCE [LARGE SCALE GENOMIC DNA]</scope>
</reference>
<protein>
    <submittedName>
        <fullName evidence="2">Neuronal acetylcholine receptor subunit beta-4</fullName>
    </submittedName>
</protein>
<sequence>MSDAIRVVVKPPENTMNERSVAPAFSDDSLIEDVPDVQTEAEEYETDRSCVNSYSSASNVASLSHMPSSQSTPQETNFENSEEVYMPSILIDDRVKPGIKSFPKRSSDEARLLRTALNVKKEQSGHQNQGHARERTHEMPTMKMWLRVNVFDLCSIDTKNQTFTVNLYWEVAWEAPKNFDEENEAMLALEERFDSRVHLGNLVNDASGSLYSWVERNKITGAVFRMRCDLGQFPFDTQGFDIEFRTDYPHNKVELIPNRLKPSMAKPSSFTTSNEFAVLPRIEVFLDVDQHLGSFDRIVFRLTGDRRPGFVTFNIFLPMVTISGLGLVTFVIQPQTEVDRNENFERRFNVNCVLLLTQVAYKFSTSANIPEISYPTFADRVVLLAMGFQAALIVWSASLKRFPTMDQTRQADSLALAVFSVFYGAFALWLFVFAAVKWTTAGQVPRSYSTSAYASPLHCSQDALYSIRHYYLGAHMLVFLTRANSLWIFGTEVIVLDQMFSQLPNEKDAHARHFAHVPVQFQESCAAQRVSAVLGMDSVFEVSKMKAVVLVVDNLLHTPVHNEISYHLQETRWVVVLVDLKKDFVLGILLAVKQIELAIIEVDINV</sequence>
<keyword evidence="3" id="KW-1185">Reference proteome</keyword>
<comment type="caution">
    <text evidence="2">The sequence shown here is derived from an EMBL/GenBank/DDBJ whole genome shotgun (WGS) entry which is preliminary data.</text>
</comment>
<keyword evidence="1" id="KW-1133">Transmembrane helix</keyword>
<organism evidence="2 3">
    <name type="scientific">Hondaea fermentalgiana</name>
    <dbReference type="NCBI Taxonomy" id="2315210"/>
    <lineage>
        <taxon>Eukaryota</taxon>
        <taxon>Sar</taxon>
        <taxon>Stramenopiles</taxon>
        <taxon>Bigyra</taxon>
        <taxon>Labyrinthulomycetes</taxon>
        <taxon>Thraustochytrida</taxon>
        <taxon>Thraustochytriidae</taxon>
        <taxon>Hondaea</taxon>
    </lineage>
</organism>
<dbReference type="GO" id="GO:0016020">
    <property type="term" value="C:membrane"/>
    <property type="evidence" value="ECO:0007669"/>
    <property type="project" value="InterPro"/>
</dbReference>
<dbReference type="GO" id="GO:0004888">
    <property type="term" value="F:transmembrane signaling receptor activity"/>
    <property type="evidence" value="ECO:0007669"/>
    <property type="project" value="InterPro"/>
</dbReference>
<gene>
    <name evidence="2" type="ORF">FCC1311_028412</name>
</gene>
<evidence type="ECO:0000313" key="2">
    <source>
        <dbReference type="EMBL" id="GBG26620.1"/>
    </source>
</evidence>
<keyword evidence="1" id="KW-0812">Transmembrane</keyword>
<evidence type="ECO:0000313" key="3">
    <source>
        <dbReference type="Proteomes" id="UP000241890"/>
    </source>
</evidence>
<keyword evidence="2" id="KW-0675">Receptor</keyword>
<dbReference type="EMBL" id="BEYU01000022">
    <property type="protein sequence ID" value="GBG26620.1"/>
    <property type="molecule type" value="Genomic_DNA"/>
</dbReference>
<accession>A0A2R5G6J8</accession>
<dbReference type="InterPro" id="IPR036734">
    <property type="entry name" value="Neur_chan_lig-bd_sf"/>
</dbReference>
<feature type="transmembrane region" description="Helical" evidence="1">
    <location>
        <begin position="310"/>
        <end position="332"/>
    </location>
</feature>
<dbReference type="Gene3D" id="2.70.170.10">
    <property type="entry name" value="Neurotransmitter-gated ion-channel ligand-binding domain"/>
    <property type="match status" value="1"/>
</dbReference>
<feature type="transmembrane region" description="Helical" evidence="1">
    <location>
        <begin position="381"/>
        <end position="402"/>
    </location>
</feature>
<proteinExistence type="predicted"/>
<name>A0A2R5G6J8_9STRA</name>
<dbReference type="Proteomes" id="UP000241890">
    <property type="component" value="Unassembled WGS sequence"/>
</dbReference>
<dbReference type="AlphaFoldDB" id="A0A2R5G6J8"/>
<dbReference type="InterPro" id="IPR006201">
    <property type="entry name" value="Neur_channel"/>
</dbReference>
<dbReference type="InParanoid" id="A0A2R5G6J8"/>
<evidence type="ECO:0000256" key="1">
    <source>
        <dbReference type="SAM" id="Phobius"/>
    </source>
</evidence>
<dbReference type="OrthoDB" id="10009749at2759"/>
<dbReference type="GO" id="GO:0005230">
    <property type="term" value="F:extracellular ligand-gated monoatomic ion channel activity"/>
    <property type="evidence" value="ECO:0007669"/>
    <property type="project" value="InterPro"/>
</dbReference>